<evidence type="ECO:0000256" key="1">
    <source>
        <dbReference type="ARBA" id="ARBA00023211"/>
    </source>
</evidence>
<dbReference type="EMBL" id="SPPD01000086">
    <property type="protein sequence ID" value="TFU96207.1"/>
    <property type="molecule type" value="Genomic_DNA"/>
</dbReference>
<dbReference type="Proteomes" id="UP000297253">
    <property type="component" value="Unassembled WGS sequence"/>
</dbReference>
<name>A0A4Y9J5T7_9STRE</name>
<dbReference type="InterPro" id="IPR054350">
    <property type="entry name" value="PurT/PurK_preATP-grasp"/>
</dbReference>
<evidence type="ECO:0000259" key="2">
    <source>
        <dbReference type="Pfam" id="PF22660"/>
    </source>
</evidence>
<dbReference type="PANTHER" id="PTHR11609:SF5">
    <property type="entry name" value="PHOSPHORIBOSYLAMINOIMIDAZOLE CARBOXYLASE"/>
    <property type="match status" value="1"/>
</dbReference>
<dbReference type="InterPro" id="IPR016185">
    <property type="entry name" value="PreATP-grasp_dom_sf"/>
</dbReference>
<evidence type="ECO:0000313" key="3">
    <source>
        <dbReference type="EMBL" id="TFU96207.1"/>
    </source>
</evidence>
<dbReference type="Gene3D" id="3.40.50.20">
    <property type="match status" value="1"/>
</dbReference>
<dbReference type="SUPFAM" id="SSF52440">
    <property type="entry name" value="PreATP-grasp domain"/>
    <property type="match status" value="1"/>
</dbReference>
<dbReference type="AlphaFoldDB" id="A0A4Y9J5T7"/>
<protein>
    <submittedName>
        <fullName evidence="3">5-(Carboxyamino)imidazole ribonucleotide synthase</fullName>
    </submittedName>
</protein>
<reference evidence="3 4" key="1">
    <citation type="submission" date="2019-03" db="EMBL/GenBank/DDBJ databases">
        <title>Diversity of the mouse oral microbiome.</title>
        <authorList>
            <person name="Joseph S."/>
            <person name="Aduse-Opoku J."/>
            <person name="Curtis M."/>
            <person name="Wade W."/>
            <person name="Hashim A."/>
        </authorList>
    </citation>
    <scope>NUCLEOTIDE SEQUENCE [LARGE SCALE GENOMIC DNA]</scope>
    <source>
        <strain evidence="3 4">WM131</strain>
    </source>
</reference>
<dbReference type="Pfam" id="PF22660">
    <property type="entry name" value="RS_preATP-grasp-like"/>
    <property type="match status" value="1"/>
</dbReference>
<comment type="caution">
    <text evidence="3">The sequence shown here is derived from an EMBL/GenBank/DDBJ whole genome shotgun (WGS) entry which is preliminary data.</text>
</comment>
<accession>A0A4Y9J5T7</accession>
<sequence length="74" mass="7741">MSAPDAMQRPILPGATLGVLGGGQLGRMFAHAAQAMGYFTAVLDPDEDSPAGRISHHHIRTAYEDPDGLARLAA</sequence>
<organism evidence="3 4">
    <name type="scientific">Streptococcus cuniculi</name>
    <dbReference type="NCBI Taxonomy" id="1432788"/>
    <lineage>
        <taxon>Bacteria</taxon>
        <taxon>Bacillati</taxon>
        <taxon>Bacillota</taxon>
        <taxon>Bacilli</taxon>
        <taxon>Lactobacillales</taxon>
        <taxon>Streptococcaceae</taxon>
        <taxon>Streptococcus</taxon>
    </lineage>
</organism>
<dbReference type="GO" id="GO:0005829">
    <property type="term" value="C:cytosol"/>
    <property type="evidence" value="ECO:0007669"/>
    <property type="project" value="TreeGrafter"/>
</dbReference>
<proteinExistence type="predicted"/>
<feature type="domain" description="PurT/PurK-like preATP-grasp" evidence="2">
    <location>
        <begin position="15"/>
        <end position="73"/>
    </location>
</feature>
<gene>
    <name evidence="3" type="ORF">E4T82_12175</name>
</gene>
<feature type="non-terminal residue" evidence="3">
    <location>
        <position position="74"/>
    </location>
</feature>
<dbReference type="PANTHER" id="PTHR11609">
    <property type="entry name" value="PURINE BIOSYNTHESIS PROTEIN 6/7, PUR6/7"/>
    <property type="match status" value="1"/>
</dbReference>
<keyword evidence="1" id="KW-0464">Manganese</keyword>
<evidence type="ECO:0000313" key="4">
    <source>
        <dbReference type="Proteomes" id="UP000297253"/>
    </source>
</evidence>